<evidence type="ECO:0008006" key="3">
    <source>
        <dbReference type="Google" id="ProtNLM"/>
    </source>
</evidence>
<feature type="non-terminal residue" evidence="1">
    <location>
        <position position="1"/>
    </location>
</feature>
<dbReference type="EMBL" id="NRSH01000276">
    <property type="protein sequence ID" value="MBK1727762.1"/>
    <property type="molecule type" value="Genomic_DNA"/>
</dbReference>
<evidence type="ECO:0000313" key="2">
    <source>
        <dbReference type="Proteomes" id="UP000738126"/>
    </source>
</evidence>
<keyword evidence="2" id="KW-1185">Reference proteome</keyword>
<evidence type="ECO:0000313" key="1">
    <source>
        <dbReference type="EMBL" id="MBK1727762.1"/>
    </source>
</evidence>
<name>A0ABS1EA28_9GAMM</name>
<dbReference type="PANTHER" id="PTHR36698:SF2">
    <property type="entry name" value="MCE_MLAD DOMAIN-CONTAINING PROTEIN"/>
    <property type="match status" value="1"/>
</dbReference>
<reference evidence="1 2" key="1">
    <citation type="journal article" date="2020" name="Microorganisms">
        <title>Osmotic Adaptation and Compatible Solute Biosynthesis of Phototrophic Bacteria as Revealed from Genome Analyses.</title>
        <authorList>
            <person name="Imhoff J.F."/>
            <person name="Rahn T."/>
            <person name="Kunzel S."/>
            <person name="Keller A."/>
            <person name="Neulinger S.C."/>
        </authorList>
    </citation>
    <scope>NUCLEOTIDE SEQUENCE [LARGE SCALE GENOMIC DNA]</scope>
    <source>
        <strain evidence="1 2">DSM 15116</strain>
    </source>
</reference>
<proteinExistence type="predicted"/>
<sequence>PASIPAQRSPIARLRTEGDALLSKVDTFVERANRLLSPENLERIHASLEHLEQTTAALAAQRDELRRGVAGFAEAGTQAESTLAEADALLQRAEALLAGPGSEALKSTARAAAALERSSRSAERLLAENRQALSSGAQGLNELGPALAELHRTLAAFRRLARRLEEDPGQLLRRQEIEEYEP</sequence>
<accession>A0ABS1EA28</accession>
<gene>
    <name evidence="1" type="ORF">CKO13_12250</name>
</gene>
<dbReference type="Proteomes" id="UP000738126">
    <property type="component" value="Unassembled WGS sequence"/>
</dbReference>
<protein>
    <recommendedName>
        <fullName evidence="3">MCE family protein</fullName>
    </recommendedName>
</protein>
<comment type="caution">
    <text evidence="1">The sequence shown here is derived from an EMBL/GenBank/DDBJ whole genome shotgun (WGS) entry which is preliminary data.</text>
</comment>
<dbReference type="PANTHER" id="PTHR36698">
    <property type="entry name" value="BLL5892 PROTEIN"/>
    <property type="match status" value="1"/>
</dbReference>
<organism evidence="1 2">
    <name type="scientific">Halorhodospira neutriphila</name>
    <dbReference type="NCBI Taxonomy" id="168379"/>
    <lineage>
        <taxon>Bacteria</taxon>
        <taxon>Pseudomonadati</taxon>
        <taxon>Pseudomonadota</taxon>
        <taxon>Gammaproteobacteria</taxon>
        <taxon>Chromatiales</taxon>
        <taxon>Ectothiorhodospiraceae</taxon>
        <taxon>Halorhodospira</taxon>
    </lineage>
</organism>